<evidence type="ECO:0000313" key="3">
    <source>
        <dbReference type="EMBL" id="MEQ2303304.1"/>
    </source>
</evidence>
<protein>
    <recommendedName>
        <fullName evidence="2">VEGFR1-3 N-terminal Ig-like domain-containing protein</fullName>
    </recommendedName>
</protein>
<dbReference type="Gene3D" id="2.60.40.10">
    <property type="entry name" value="Immunoglobulins"/>
    <property type="match status" value="2"/>
</dbReference>
<feature type="domain" description="VEGFR1-3 N-terminal Ig-like" evidence="2">
    <location>
        <begin position="29"/>
        <end position="128"/>
    </location>
</feature>
<comment type="caution">
    <text evidence="3">The sequence shown here is derived from an EMBL/GenBank/DDBJ whole genome shotgun (WGS) entry which is preliminary data.</text>
</comment>
<sequence>MNFILVGLLCGFYGVFGKDKEQKGRFSVPLLDVKSQQLVLEANKTLVLNCRGRWELSWAFPAGLDRGQVEVVDSRCGRTHQHYCSCLNVSHSQARHTGLYRCRYRHRTQKQRSVYVYVTDSRQPFVEATTMSPGVLYMKMREPLVIPCRVTNPNITTTLVK</sequence>
<gene>
    <name evidence="3" type="ORF">AMECASPLE_015347</name>
</gene>
<reference evidence="3 4" key="1">
    <citation type="submission" date="2021-06" db="EMBL/GenBank/DDBJ databases">
        <authorList>
            <person name="Palmer J.M."/>
        </authorList>
    </citation>
    <scope>NUCLEOTIDE SEQUENCE [LARGE SCALE GENOMIC DNA]</scope>
    <source>
        <strain evidence="3 4">AS_MEX2019</strain>
        <tissue evidence="3">Muscle</tissue>
    </source>
</reference>
<dbReference type="InterPro" id="IPR013783">
    <property type="entry name" value="Ig-like_fold"/>
</dbReference>
<feature type="signal peptide" evidence="1">
    <location>
        <begin position="1"/>
        <end position="17"/>
    </location>
</feature>
<keyword evidence="1" id="KW-0732">Signal</keyword>
<accession>A0ABV0ZBQ0</accession>
<dbReference type="InterPro" id="IPR036179">
    <property type="entry name" value="Ig-like_dom_sf"/>
</dbReference>
<dbReference type="PANTHER" id="PTHR15360:SF5">
    <property type="entry name" value="PLATELET-DERIVED GROWTH FACTOR RECEPTOR-LIKE PROTEIN"/>
    <property type="match status" value="1"/>
</dbReference>
<feature type="non-terminal residue" evidence="3">
    <location>
        <position position="161"/>
    </location>
</feature>
<proteinExistence type="predicted"/>
<organism evidence="3 4">
    <name type="scientific">Ameca splendens</name>
    <dbReference type="NCBI Taxonomy" id="208324"/>
    <lineage>
        <taxon>Eukaryota</taxon>
        <taxon>Metazoa</taxon>
        <taxon>Chordata</taxon>
        <taxon>Craniata</taxon>
        <taxon>Vertebrata</taxon>
        <taxon>Euteleostomi</taxon>
        <taxon>Actinopterygii</taxon>
        <taxon>Neopterygii</taxon>
        <taxon>Teleostei</taxon>
        <taxon>Neoteleostei</taxon>
        <taxon>Acanthomorphata</taxon>
        <taxon>Ovalentaria</taxon>
        <taxon>Atherinomorphae</taxon>
        <taxon>Cyprinodontiformes</taxon>
        <taxon>Goodeidae</taxon>
        <taxon>Ameca</taxon>
    </lineage>
</organism>
<name>A0ABV0ZBQ0_9TELE</name>
<dbReference type="EMBL" id="JAHRIP010057505">
    <property type="protein sequence ID" value="MEQ2303304.1"/>
    <property type="molecule type" value="Genomic_DNA"/>
</dbReference>
<dbReference type="PRINTS" id="PR01832">
    <property type="entry name" value="VEGFRECEPTOR"/>
</dbReference>
<evidence type="ECO:0000259" key="2">
    <source>
        <dbReference type="Pfam" id="PF22854"/>
    </source>
</evidence>
<dbReference type="InterPro" id="IPR042495">
    <property type="entry name" value="PDGFRL"/>
</dbReference>
<evidence type="ECO:0000256" key="1">
    <source>
        <dbReference type="SAM" id="SignalP"/>
    </source>
</evidence>
<dbReference type="Pfam" id="PF22854">
    <property type="entry name" value="VEGFR1-3_N_Ig-like"/>
    <property type="match status" value="1"/>
</dbReference>
<dbReference type="InterPro" id="IPR055238">
    <property type="entry name" value="VEGFR1-3_N_Ig-like"/>
</dbReference>
<feature type="chain" id="PRO_5046238849" description="VEGFR1-3 N-terminal Ig-like domain-containing protein" evidence="1">
    <location>
        <begin position="18"/>
        <end position="161"/>
    </location>
</feature>
<dbReference type="PANTHER" id="PTHR15360">
    <property type="entry name" value="PLATELET-DERIVED GROWTH FACTOR RECEPTOR LIKE"/>
    <property type="match status" value="1"/>
</dbReference>
<evidence type="ECO:0000313" key="4">
    <source>
        <dbReference type="Proteomes" id="UP001469553"/>
    </source>
</evidence>
<dbReference type="SUPFAM" id="SSF48726">
    <property type="entry name" value="Immunoglobulin"/>
    <property type="match status" value="1"/>
</dbReference>
<dbReference type="Pfam" id="PF21339">
    <property type="entry name" value="VEGFR-1-like_Ig-like"/>
    <property type="match status" value="1"/>
</dbReference>
<keyword evidence="4" id="KW-1185">Reference proteome</keyword>
<dbReference type="Proteomes" id="UP001469553">
    <property type="component" value="Unassembled WGS sequence"/>
</dbReference>